<evidence type="ECO:0000259" key="3">
    <source>
        <dbReference type="Pfam" id="PF00144"/>
    </source>
</evidence>
<dbReference type="InterPro" id="IPR001466">
    <property type="entry name" value="Beta-lactam-related"/>
</dbReference>
<dbReference type="PANTHER" id="PTHR22935:SF95">
    <property type="entry name" value="BETA-LACTAMASE-LIKE 1-RELATED"/>
    <property type="match status" value="1"/>
</dbReference>
<evidence type="ECO:0000256" key="1">
    <source>
        <dbReference type="ARBA" id="ARBA00038473"/>
    </source>
</evidence>
<reference evidence="4 5" key="1">
    <citation type="journal article" date="2013" name="Genome Biol.">
        <title>Genome of Acanthamoeba castellanii highlights extensive lateral gene transfer and early evolution of tyrosine kinase signaling.</title>
        <authorList>
            <person name="Clarke M."/>
            <person name="Lohan A.J."/>
            <person name="Liu B."/>
            <person name="Lagkouvardos I."/>
            <person name="Roy S."/>
            <person name="Zafar N."/>
            <person name="Bertelli C."/>
            <person name="Schilde C."/>
            <person name="Kianianmomeni A."/>
            <person name="Burglin T.R."/>
            <person name="Frech C."/>
            <person name="Turcotte B."/>
            <person name="Kopec K.O."/>
            <person name="Synnott J.M."/>
            <person name="Choo C."/>
            <person name="Paponov I."/>
            <person name="Finkler A."/>
            <person name="Soon Heng Tan C."/>
            <person name="Hutchins A.P."/>
            <person name="Weinmeier T."/>
            <person name="Rattei T."/>
            <person name="Chu J.S."/>
            <person name="Gimenez G."/>
            <person name="Irimia M."/>
            <person name="Rigden D.J."/>
            <person name="Fitzpatrick D.A."/>
            <person name="Lorenzo-Morales J."/>
            <person name="Bateman A."/>
            <person name="Chiu C.H."/>
            <person name="Tang P."/>
            <person name="Hegemann P."/>
            <person name="Fromm H."/>
            <person name="Raoult D."/>
            <person name="Greub G."/>
            <person name="Miranda-Saavedra D."/>
            <person name="Chen N."/>
            <person name="Nash P."/>
            <person name="Ginger M.L."/>
            <person name="Horn M."/>
            <person name="Schaap P."/>
            <person name="Caler L."/>
            <person name="Loftus B."/>
        </authorList>
    </citation>
    <scope>NUCLEOTIDE SEQUENCE [LARGE SCALE GENOMIC DNA]</scope>
    <source>
        <strain evidence="4 5">Neff</strain>
    </source>
</reference>
<dbReference type="PANTHER" id="PTHR22935">
    <property type="entry name" value="PENICILLIN-BINDING PROTEIN"/>
    <property type="match status" value="1"/>
</dbReference>
<dbReference type="RefSeq" id="XP_004348748.1">
    <property type="nucleotide sequence ID" value="XM_004348698.1"/>
</dbReference>
<dbReference type="InterPro" id="IPR051478">
    <property type="entry name" value="Beta-lactamase-like_AB/R"/>
</dbReference>
<feature type="chain" id="PRO_5003990880" evidence="2">
    <location>
        <begin position="24"/>
        <end position="589"/>
    </location>
</feature>
<name>L8H9P2_ACACF</name>
<dbReference type="GeneID" id="14923162"/>
<protein>
    <submittedName>
        <fullName evidence="4">Betalactamase</fullName>
    </submittedName>
</protein>
<organism evidence="4 5">
    <name type="scientific">Acanthamoeba castellanii (strain ATCC 30010 / Neff)</name>
    <dbReference type="NCBI Taxonomy" id="1257118"/>
    <lineage>
        <taxon>Eukaryota</taxon>
        <taxon>Amoebozoa</taxon>
        <taxon>Discosea</taxon>
        <taxon>Longamoebia</taxon>
        <taxon>Centramoebida</taxon>
        <taxon>Acanthamoebidae</taxon>
        <taxon>Acanthamoeba</taxon>
    </lineage>
</organism>
<dbReference type="Gene3D" id="3.40.710.10">
    <property type="entry name" value="DD-peptidase/beta-lactamase superfamily"/>
    <property type="match status" value="1"/>
</dbReference>
<dbReference type="Proteomes" id="UP000011083">
    <property type="component" value="Unassembled WGS sequence"/>
</dbReference>
<keyword evidence="5" id="KW-1185">Reference proteome</keyword>
<dbReference type="InterPro" id="IPR012338">
    <property type="entry name" value="Beta-lactam/transpept-like"/>
</dbReference>
<evidence type="ECO:0000313" key="5">
    <source>
        <dbReference type="Proteomes" id="UP000011083"/>
    </source>
</evidence>
<feature type="signal peptide" evidence="2">
    <location>
        <begin position="1"/>
        <end position="23"/>
    </location>
</feature>
<dbReference type="VEuPathDB" id="AmoebaDB:ACA1_035640"/>
<feature type="domain" description="Beta-lactamase-related" evidence="3">
    <location>
        <begin position="86"/>
        <end position="442"/>
    </location>
</feature>
<dbReference type="KEGG" id="acan:ACA1_035640"/>
<keyword evidence="2" id="KW-0732">Signal</keyword>
<dbReference type="PROSITE" id="PS51257">
    <property type="entry name" value="PROKAR_LIPOPROTEIN"/>
    <property type="match status" value="1"/>
</dbReference>
<sequence length="589" mass="64541">MGRLIPLTIALLALGCVVRETAGLPWEHVHRALLEPRIQSTAAVSSLSKRGSTLPECPTHPRAVSQAFINQRYMPDRLRKAIANMDASFRSLVEAASIQAASVGLVYDQELIWQQGYGLVDSSDPSSLADENTIYRVGSITKLITNLMLFQLRDQGKLSLDDPVSKYVPELTWPTPYKNNPGITWRTLAGQTSGLTGATPCNFFTLLEPILGDACDISNAEAWKRVTAEQPTAPMWQDPHYADGAYAIIGRALESLVGMSYEDYVHQHIFKPLGMDSSYMGYSAWSDMAKRVPPGKIGNITFPSFVSHVDLNWARPTGNVYSTVKDLAKLVSLFMVGQDERKNALGIYSSTLREMLTSSFINDEQRHLAVEELTRFTTTIASCQTTAYGYPFEVYHSSAFGQGLPPYWVRVKAGSMPGYFTILVFFPEVKTALILQSSGFVMPWAEAIAEVLPAIDQSLRELQPLPTNPGNLTSYAGVYLASVLGGLMGGNVTVLVDQPNNQLVLYFSISGTGLGDSALGVKQAVWEYGNSFRLLASDPTASCLNVESGFTNVLVHFEVSKPSWLGGPTRVVSVEVPSDPFYGWNFAKQ</sequence>
<evidence type="ECO:0000256" key="2">
    <source>
        <dbReference type="SAM" id="SignalP"/>
    </source>
</evidence>
<dbReference type="OrthoDB" id="31129at2759"/>
<dbReference type="EMBL" id="KB007886">
    <property type="protein sequence ID" value="ELR22234.1"/>
    <property type="molecule type" value="Genomic_DNA"/>
</dbReference>
<dbReference type="SUPFAM" id="SSF56601">
    <property type="entry name" value="beta-lactamase/transpeptidase-like"/>
    <property type="match status" value="1"/>
</dbReference>
<evidence type="ECO:0000313" key="4">
    <source>
        <dbReference type="EMBL" id="ELR22234.1"/>
    </source>
</evidence>
<proteinExistence type="inferred from homology"/>
<gene>
    <name evidence="4" type="ORF">ACA1_035640</name>
</gene>
<comment type="similarity">
    <text evidence="1">Belongs to the beta-lactamase family.</text>
</comment>
<dbReference type="OMA" id="CLNVESG"/>
<dbReference type="AlphaFoldDB" id="L8H9P2"/>
<accession>L8H9P2</accession>
<dbReference type="Pfam" id="PF00144">
    <property type="entry name" value="Beta-lactamase"/>
    <property type="match status" value="1"/>
</dbReference>
<dbReference type="STRING" id="1257118.L8H9P2"/>